<proteinExistence type="predicted"/>
<dbReference type="RefSeq" id="WP_344953181.1">
    <property type="nucleotide sequence ID" value="NZ_BAAAZR010000063.1"/>
</dbReference>
<organism evidence="2 3">
    <name type="scientific">Sphaerisporangium flaviroseum</name>
    <dbReference type="NCBI Taxonomy" id="509199"/>
    <lineage>
        <taxon>Bacteria</taxon>
        <taxon>Bacillati</taxon>
        <taxon>Actinomycetota</taxon>
        <taxon>Actinomycetes</taxon>
        <taxon>Streptosporangiales</taxon>
        <taxon>Streptosporangiaceae</taxon>
        <taxon>Sphaerisporangium</taxon>
    </lineage>
</organism>
<evidence type="ECO:0000313" key="3">
    <source>
        <dbReference type="Proteomes" id="UP001500888"/>
    </source>
</evidence>
<dbReference type="Proteomes" id="UP001500888">
    <property type="component" value="Unassembled WGS sequence"/>
</dbReference>
<evidence type="ECO:0008006" key="4">
    <source>
        <dbReference type="Google" id="ProtNLM"/>
    </source>
</evidence>
<comment type="caution">
    <text evidence="2">The sequence shown here is derived from an EMBL/GenBank/DDBJ whole genome shotgun (WGS) entry which is preliminary data.</text>
</comment>
<sequence>MRITMPRAASIRRSGALALTAIATGVLLWPVAAQAATGSELGTPVAQTDTSRGLPPGITSALPVTFTAGDCRQFGNGTTDSLNSSVRLDRPDANGNSRVTWVAHTATRKTSNADIWHANFVFKTAFGTRILTTGTFDSVPMTAINFPYATVRSAPVRVDPALFFAITQVDWFGDC</sequence>
<evidence type="ECO:0000313" key="2">
    <source>
        <dbReference type="EMBL" id="GAA3845408.1"/>
    </source>
</evidence>
<evidence type="ECO:0000256" key="1">
    <source>
        <dbReference type="SAM" id="SignalP"/>
    </source>
</evidence>
<keyword evidence="3" id="KW-1185">Reference proteome</keyword>
<dbReference type="EMBL" id="BAAAZR010000063">
    <property type="protein sequence ID" value="GAA3845408.1"/>
    <property type="molecule type" value="Genomic_DNA"/>
</dbReference>
<keyword evidence="1" id="KW-0732">Signal</keyword>
<accession>A0ABP7JIL3</accession>
<reference evidence="3" key="1">
    <citation type="journal article" date="2019" name="Int. J. Syst. Evol. Microbiol.">
        <title>The Global Catalogue of Microorganisms (GCM) 10K type strain sequencing project: providing services to taxonomists for standard genome sequencing and annotation.</title>
        <authorList>
            <consortium name="The Broad Institute Genomics Platform"/>
            <consortium name="The Broad Institute Genome Sequencing Center for Infectious Disease"/>
            <person name="Wu L."/>
            <person name="Ma J."/>
        </authorList>
    </citation>
    <scope>NUCLEOTIDE SEQUENCE [LARGE SCALE GENOMIC DNA]</scope>
    <source>
        <strain evidence="3">JCM 16908</strain>
    </source>
</reference>
<feature type="chain" id="PRO_5046731245" description="Secreted protein" evidence="1">
    <location>
        <begin position="36"/>
        <end position="175"/>
    </location>
</feature>
<feature type="signal peptide" evidence="1">
    <location>
        <begin position="1"/>
        <end position="35"/>
    </location>
</feature>
<protein>
    <recommendedName>
        <fullName evidence="4">Secreted protein</fullName>
    </recommendedName>
</protein>
<name>A0ABP7JIL3_9ACTN</name>
<gene>
    <name evidence="2" type="ORF">GCM10022226_80780</name>
</gene>